<accession>A0A2N3M2S4</accession>
<dbReference type="EMBL" id="PJNW01000002">
    <property type="protein sequence ID" value="PKR91128.1"/>
    <property type="molecule type" value="Genomic_DNA"/>
</dbReference>
<evidence type="ECO:0000313" key="3">
    <source>
        <dbReference type="Proteomes" id="UP000233491"/>
    </source>
</evidence>
<dbReference type="Gene3D" id="3.30.110.70">
    <property type="entry name" value="Hypothetical protein apc22750. Chain B"/>
    <property type="match status" value="1"/>
</dbReference>
<sequence length="133" mass="13849">MALNRDRAANVSVVSLDKAASSVILTTAFDIPGRETGEIVDIVGAEVAIGVNIFKDIANAWRDTFGGRSNTVQTTLRDARVQCQAELRREAFRIGADAVIGVRFAYSEASVATGTGGGILFVSATGTAVSLGD</sequence>
<dbReference type="SUPFAM" id="SSF117782">
    <property type="entry name" value="YbjQ-like"/>
    <property type="match status" value="1"/>
</dbReference>
<evidence type="ECO:0000256" key="1">
    <source>
        <dbReference type="ARBA" id="ARBA00010751"/>
    </source>
</evidence>
<evidence type="ECO:0000313" key="2">
    <source>
        <dbReference type="EMBL" id="PKR91128.1"/>
    </source>
</evidence>
<dbReference type="AlphaFoldDB" id="A0A2N3M2S4"/>
<name>A0A2N3M2S4_9HYPH</name>
<dbReference type="Proteomes" id="UP000233491">
    <property type="component" value="Unassembled WGS sequence"/>
</dbReference>
<dbReference type="InterPro" id="IPR035439">
    <property type="entry name" value="UPF0145_dom_sf"/>
</dbReference>
<proteinExistence type="inferred from homology"/>
<comment type="caution">
    <text evidence="2">The sequence shown here is derived from an EMBL/GenBank/DDBJ whole genome shotgun (WGS) entry which is preliminary data.</text>
</comment>
<dbReference type="PANTHER" id="PTHR34068:SF1">
    <property type="entry name" value="UPF0145 PROTEIN YBJQ"/>
    <property type="match status" value="1"/>
</dbReference>
<dbReference type="Pfam" id="PF01906">
    <property type="entry name" value="YbjQ_1"/>
    <property type="match status" value="1"/>
</dbReference>
<dbReference type="PANTHER" id="PTHR34068">
    <property type="entry name" value="UPF0145 PROTEIN YBJQ"/>
    <property type="match status" value="1"/>
</dbReference>
<protein>
    <submittedName>
        <fullName evidence="2">Uncharacterized protein</fullName>
    </submittedName>
</protein>
<organism evidence="2 3">
    <name type="scientific">Pleomorphomonas diazotrophica</name>
    <dbReference type="NCBI Taxonomy" id="1166257"/>
    <lineage>
        <taxon>Bacteria</taxon>
        <taxon>Pseudomonadati</taxon>
        <taxon>Pseudomonadota</taxon>
        <taxon>Alphaproteobacteria</taxon>
        <taxon>Hyphomicrobiales</taxon>
        <taxon>Pleomorphomonadaceae</taxon>
        <taxon>Pleomorphomonas</taxon>
    </lineage>
</organism>
<reference evidence="2 3" key="1">
    <citation type="submission" date="2017-12" db="EMBL/GenBank/DDBJ databases">
        <title>Anaerobic carbon monoxide metabolism by Pleomorphomonas carboxyditropha sp. nov., a new mesophilic hydrogenogenic carboxidotroph.</title>
        <authorList>
            <person name="Esquivel-Elizondo S."/>
            <person name="Krajmalnik-Brown R."/>
        </authorList>
    </citation>
    <scope>NUCLEOTIDE SEQUENCE [LARGE SCALE GENOMIC DNA]</scope>
    <source>
        <strain evidence="2 3">R5-392</strain>
    </source>
</reference>
<dbReference type="InterPro" id="IPR002765">
    <property type="entry name" value="UPF0145_YbjQ-like"/>
</dbReference>
<comment type="similarity">
    <text evidence="1">Belongs to the UPF0145 family.</text>
</comment>
<keyword evidence="3" id="KW-1185">Reference proteome</keyword>
<gene>
    <name evidence="2" type="ORF">CXZ10_06060</name>
</gene>
<dbReference type="OrthoDB" id="9796448at2"/>